<reference evidence="1 2" key="1">
    <citation type="submission" date="2014-04" db="EMBL/GenBank/DDBJ databases">
        <title>Evolutionary Origins and Diversification of the Mycorrhizal Mutualists.</title>
        <authorList>
            <consortium name="DOE Joint Genome Institute"/>
            <consortium name="Mycorrhizal Genomics Consortium"/>
            <person name="Kohler A."/>
            <person name="Kuo A."/>
            <person name="Nagy L.G."/>
            <person name="Floudas D."/>
            <person name="Copeland A."/>
            <person name="Barry K.W."/>
            <person name="Cichocki N."/>
            <person name="Veneault-Fourrey C."/>
            <person name="LaButti K."/>
            <person name="Lindquist E.A."/>
            <person name="Lipzen A."/>
            <person name="Lundell T."/>
            <person name="Morin E."/>
            <person name="Murat C."/>
            <person name="Riley R."/>
            <person name="Ohm R."/>
            <person name="Sun H."/>
            <person name="Tunlid A."/>
            <person name="Henrissat B."/>
            <person name="Grigoriev I.V."/>
            <person name="Hibbett D.S."/>
            <person name="Martin F."/>
        </authorList>
    </citation>
    <scope>NUCLEOTIDE SEQUENCE [LARGE SCALE GENOMIC DNA]</scope>
    <source>
        <strain evidence="1 2">FD-317 M1</strain>
    </source>
</reference>
<dbReference type="EMBL" id="KN834804">
    <property type="protein sequence ID" value="KIK55678.1"/>
    <property type="molecule type" value="Genomic_DNA"/>
</dbReference>
<dbReference type="AlphaFoldDB" id="A0A0D0CKM0"/>
<name>A0A0D0CKM0_9AGAR</name>
<sequence>MWIFKKSRNSPDVIEKQKIILDLLEGEENLPQSAIPTYQNPYTRKKNLSLIGTHQDGTRLLWESIVSRYIRSITKLLVSDLGTVYEALSVARKRSSAQEDLFDQSFGLLSYAVVEGSRRSRFGPARPGSELLIGRFQNGNGIEGFEDYAHGLTSLPNLASIPSESKLGTASSKKPFYGDYGITSLNSKPVLSFKTPICYYYGSEMNL</sequence>
<evidence type="ECO:0000313" key="2">
    <source>
        <dbReference type="Proteomes" id="UP000053593"/>
    </source>
</evidence>
<protein>
    <submittedName>
        <fullName evidence="1">Uncharacterized protein</fullName>
    </submittedName>
</protein>
<dbReference type="HOGENOM" id="CLU_1326509_0_0_1"/>
<dbReference type="Proteomes" id="UP000053593">
    <property type="component" value="Unassembled WGS sequence"/>
</dbReference>
<gene>
    <name evidence="1" type="ORF">GYMLUDRAFT_62427</name>
</gene>
<keyword evidence="2" id="KW-1185">Reference proteome</keyword>
<evidence type="ECO:0000313" key="1">
    <source>
        <dbReference type="EMBL" id="KIK55678.1"/>
    </source>
</evidence>
<proteinExistence type="predicted"/>
<organism evidence="1 2">
    <name type="scientific">Collybiopsis luxurians FD-317 M1</name>
    <dbReference type="NCBI Taxonomy" id="944289"/>
    <lineage>
        <taxon>Eukaryota</taxon>
        <taxon>Fungi</taxon>
        <taxon>Dikarya</taxon>
        <taxon>Basidiomycota</taxon>
        <taxon>Agaricomycotina</taxon>
        <taxon>Agaricomycetes</taxon>
        <taxon>Agaricomycetidae</taxon>
        <taxon>Agaricales</taxon>
        <taxon>Marasmiineae</taxon>
        <taxon>Omphalotaceae</taxon>
        <taxon>Collybiopsis</taxon>
        <taxon>Collybiopsis luxurians</taxon>
    </lineage>
</organism>
<accession>A0A0D0CKM0</accession>